<dbReference type="Proteomes" id="UP000287033">
    <property type="component" value="Unassembled WGS sequence"/>
</dbReference>
<accession>A0A401TDI5</accession>
<dbReference type="AlphaFoldDB" id="A0A401TDI5"/>
<name>A0A401TDI5_CHIPU</name>
<keyword evidence="2" id="KW-1185">Reference proteome</keyword>
<comment type="caution">
    <text evidence="1">The sequence shown here is derived from an EMBL/GenBank/DDBJ whole genome shotgun (WGS) entry which is preliminary data.</text>
</comment>
<protein>
    <submittedName>
        <fullName evidence="1">Uncharacterized protein</fullName>
    </submittedName>
</protein>
<proteinExistence type="predicted"/>
<evidence type="ECO:0000313" key="1">
    <source>
        <dbReference type="EMBL" id="GCC40674.1"/>
    </source>
</evidence>
<reference evidence="1 2" key="1">
    <citation type="journal article" date="2018" name="Nat. Ecol. Evol.">
        <title>Shark genomes provide insights into elasmobranch evolution and the origin of vertebrates.</title>
        <authorList>
            <person name="Hara Y"/>
            <person name="Yamaguchi K"/>
            <person name="Onimaru K"/>
            <person name="Kadota M"/>
            <person name="Koyanagi M"/>
            <person name="Keeley SD"/>
            <person name="Tatsumi K"/>
            <person name="Tanaka K"/>
            <person name="Motone F"/>
            <person name="Kageyama Y"/>
            <person name="Nozu R"/>
            <person name="Adachi N"/>
            <person name="Nishimura O"/>
            <person name="Nakagawa R"/>
            <person name="Tanegashima C"/>
            <person name="Kiyatake I"/>
            <person name="Matsumoto R"/>
            <person name="Murakumo K"/>
            <person name="Nishida K"/>
            <person name="Terakita A"/>
            <person name="Kuratani S"/>
            <person name="Sato K"/>
            <person name="Hyodo S Kuraku.S."/>
        </authorList>
    </citation>
    <scope>NUCLEOTIDE SEQUENCE [LARGE SCALE GENOMIC DNA]</scope>
</reference>
<evidence type="ECO:0000313" key="2">
    <source>
        <dbReference type="Proteomes" id="UP000287033"/>
    </source>
</evidence>
<organism evidence="1 2">
    <name type="scientific">Chiloscyllium punctatum</name>
    <name type="common">Brownbanded bambooshark</name>
    <name type="synonym">Hemiscyllium punctatum</name>
    <dbReference type="NCBI Taxonomy" id="137246"/>
    <lineage>
        <taxon>Eukaryota</taxon>
        <taxon>Metazoa</taxon>
        <taxon>Chordata</taxon>
        <taxon>Craniata</taxon>
        <taxon>Vertebrata</taxon>
        <taxon>Chondrichthyes</taxon>
        <taxon>Elasmobranchii</taxon>
        <taxon>Galeomorphii</taxon>
        <taxon>Galeoidea</taxon>
        <taxon>Orectolobiformes</taxon>
        <taxon>Hemiscylliidae</taxon>
        <taxon>Chiloscyllium</taxon>
    </lineage>
</organism>
<gene>
    <name evidence="1" type="ORF">chiPu_0024544</name>
</gene>
<dbReference type="EMBL" id="BEZZ01041521">
    <property type="protein sequence ID" value="GCC40674.1"/>
    <property type="molecule type" value="Genomic_DNA"/>
</dbReference>
<sequence length="169" mass="18603">MSGRPRVFPLSLGYVRAASGMSGRPRVFPGGLGYVRAASGISGRPRICPGGIGYFRATSDISAEPRVFPGGLGYFRATSGMSGRPRVFPGSLRRFRPVAWWLLCNCGSESQWRVGRLRRRSSKHRNLCVVKGGIMHFCRKWRSSNSGENCPFTGLGGNSLDNCDSWTRR</sequence>